<feature type="domain" description="Anti-CBASS protein Acb1-like N-terminal" evidence="2">
    <location>
        <begin position="57"/>
        <end position="408"/>
    </location>
</feature>
<feature type="compositionally biased region" description="Basic and acidic residues" evidence="1">
    <location>
        <begin position="512"/>
        <end position="521"/>
    </location>
</feature>
<feature type="compositionally biased region" description="Polar residues" evidence="1">
    <location>
        <begin position="431"/>
        <end position="442"/>
    </location>
</feature>
<accession>A0A8S5TZZ1</accession>
<dbReference type="InterPro" id="IPR024459">
    <property type="entry name" value="Acb1-like_N"/>
</dbReference>
<dbReference type="NCBIfam" id="TIGR01555">
    <property type="entry name" value="phge_rel_HI1409"/>
    <property type="match status" value="1"/>
</dbReference>
<sequence>MRKQRGKRITPAKPQVIKSSARDAFSNVLARLGTGTPNLMEGTTYSLNRLTRDYGLLNALYREHWIIRQIIDIIPSDMLKNWITLTTEVSPNLLKKVDLELRKTQLIQKLKQGLQWGRLFGGAIGLMIIKGQGYDLSRPLDLRLIVPGDFCGLMVFDRWNSVDPSIELVEDVTDPEFGLPDYYTITDNTNGAMYKVHHSRLLRFTGDDLPYWESQAEQQWGASVIESIFDELKKRDNVSWNIAQLTFMASLRVLKMADMGQMLSATDEQTKAELYRTIQAQNWLMSNMGMQIIDAGDDMQSHQYTFGGISDTYKQFMMDVAGAARIPATKLFGRSPEGMNATGESDLRNYYDMIAQEQEAKLRPILNKLLPVLCMSVFGAVPDDLDFEFDPVSEPSDQERADLAKCGTDNIVTAYNAGLISQRTALREMKQQSSRTGTWTNITDEEIMNASDEIEPQGEMGGFPGMDGEEDGDGGPDLPHAGRGGEVGDKPPEAPGKPPQAPRSVGDSDWEEDKHPRDGDGKFTSGGGGGKENDSPRKKKAPKYTKEEGYKNQIGEALPGEHHGYEAIKELVKYQSGYVPAAFSRSDIGDIALPWGDDFMGLKHIIQERASQGVSMQDFLPQLTDIIQQGNLTARNGRFYISKDHYTAVISPTYFDDVFTFLLTGWDDDVPKHTKKH</sequence>
<evidence type="ECO:0000259" key="3">
    <source>
        <dbReference type="Pfam" id="PF18809"/>
    </source>
</evidence>
<protein>
    <submittedName>
        <fullName evidence="4">Portal</fullName>
    </submittedName>
</protein>
<feature type="domain" description="Phage-Barnase-EndoU-ColicinE5/D-RelE-like nuclease" evidence="3">
    <location>
        <begin position="582"/>
        <end position="647"/>
    </location>
</feature>
<dbReference type="InterPro" id="IPR006445">
    <property type="entry name" value="Phage-assoc_HI1409"/>
</dbReference>
<organism evidence="4">
    <name type="scientific">Myoviridae sp. ctCuC1</name>
    <dbReference type="NCBI Taxonomy" id="2825055"/>
    <lineage>
        <taxon>Viruses</taxon>
        <taxon>Duplodnaviria</taxon>
        <taxon>Heunggongvirae</taxon>
        <taxon>Uroviricota</taxon>
        <taxon>Caudoviricetes</taxon>
    </lineage>
</organism>
<feature type="compositionally biased region" description="Acidic residues" evidence="1">
    <location>
        <begin position="443"/>
        <end position="456"/>
    </location>
</feature>
<name>A0A8S5TZZ1_9CAUD</name>
<dbReference type="Pfam" id="PF06381">
    <property type="entry name" value="Phage_portal_3"/>
    <property type="match status" value="1"/>
</dbReference>
<feature type="region of interest" description="Disordered" evidence="1">
    <location>
        <begin position="428"/>
        <end position="552"/>
    </location>
</feature>
<dbReference type="InterPro" id="IPR041092">
    <property type="entry name" value="PBECR1"/>
</dbReference>
<dbReference type="Pfam" id="PF18809">
    <property type="entry name" value="PBECR1"/>
    <property type="match status" value="1"/>
</dbReference>
<reference evidence="4" key="1">
    <citation type="journal article" date="2021" name="Proc. Natl. Acad. Sci. U.S.A.">
        <title>A Catalog of Tens of Thousands of Viruses from Human Metagenomes Reveals Hidden Associations with Chronic Diseases.</title>
        <authorList>
            <person name="Tisza M.J."/>
            <person name="Buck C.B."/>
        </authorList>
    </citation>
    <scope>NUCLEOTIDE SEQUENCE</scope>
    <source>
        <strain evidence="4">CtCuC1</strain>
    </source>
</reference>
<evidence type="ECO:0000256" key="1">
    <source>
        <dbReference type="SAM" id="MobiDB-lite"/>
    </source>
</evidence>
<dbReference type="EMBL" id="BK015968">
    <property type="protein sequence ID" value="DAF87766.1"/>
    <property type="molecule type" value="Genomic_DNA"/>
</dbReference>
<evidence type="ECO:0000313" key="4">
    <source>
        <dbReference type="EMBL" id="DAF87766.1"/>
    </source>
</evidence>
<proteinExistence type="predicted"/>
<evidence type="ECO:0000259" key="2">
    <source>
        <dbReference type="Pfam" id="PF06381"/>
    </source>
</evidence>